<dbReference type="GO" id="GO:0008310">
    <property type="term" value="F:single-stranded DNA 3'-5' DNA exonuclease activity"/>
    <property type="evidence" value="ECO:0007669"/>
    <property type="project" value="TreeGrafter"/>
</dbReference>
<protein>
    <recommendedName>
        <fullName evidence="4">DNA polymerase epsilon catalytic subunit</fullName>
        <ecNumber evidence="4">2.7.7.7</ecNumber>
    </recommendedName>
</protein>
<dbReference type="GO" id="GO:0006272">
    <property type="term" value="P:leading strand elongation"/>
    <property type="evidence" value="ECO:0007669"/>
    <property type="project" value="TreeGrafter"/>
</dbReference>
<evidence type="ECO:0000256" key="2">
    <source>
        <dbReference type="ARBA" id="ARBA00022695"/>
    </source>
</evidence>
<keyword evidence="4" id="KW-0408">Iron</keyword>
<dbReference type="InterPro" id="IPR023211">
    <property type="entry name" value="DNA_pol_palm_dom_sf"/>
</dbReference>
<feature type="region of interest" description="Disordered" evidence="5">
    <location>
        <begin position="1"/>
        <end position="20"/>
    </location>
</feature>
<dbReference type="GO" id="GO:0008270">
    <property type="term" value="F:zinc ion binding"/>
    <property type="evidence" value="ECO:0007669"/>
    <property type="project" value="UniProtKB-KW"/>
</dbReference>
<dbReference type="Proteomes" id="UP000663864">
    <property type="component" value="Unassembled WGS sequence"/>
</dbReference>
<sequence>MEETTDITAESQNFGNKSVPEDITNNTLSFHELPQETQLSIERKRLAGYFHKAYKKVNHTREEIRETTVCQCENSFYVDTVRAFRDRPNASKKDDLNEVKRCNNLVVIYDSLQLAHKCILNSFYGYVMRRGARWYRMEMGGIVCTTGSTIIKRTRELVEQIGRPLELDTELITRDPSRPKVVISYPYSLLNLIIKDHYTNDQ</sequence>
<evidence type="ECO:0000313" key="7">
    <source>
        <dbReference type="EMBL" id="CAF0968245.1"/>
    </source>
</evidence>
<gene>
    <name evidence="7" type="ORF">ZHD862_LOCUS10864</name>
</gene>
<dbReference type="Gene3D" id="3.90.1600.10">
    <property type="entry name" value="Palm domain of DNA polymerase"/>
    <property type="match status" value="1"/>
</dbReference>
<dbReference type="Pfam" id="PF00136">
    <property type="entry name" value="DNA_pol_B"/>
    <property type="match status" value="1"/>
</dbReference>
<keyword evidence="4" id="KW-0004">4Fe-4S</keyword>
<dbReference type="InterPro" id="IPR043502">
    <property type="entry name" value="DNA/RNA_pol_sf"/>
</dbReference>
<dbReference type="GO" id="GO:0008622">
    <property type="term" value="C:epsilon DNA polymerase complex"/>
    <property type="evidence" value="ECO:0007669"/>
    <property type="project" value="InterPro"/>
</dbReference>
<dbReference type="GO" id="GO:0006297">
    <property type="term" value="P:nucleotide-excision repair, DNA gap filling"/>
    <property type="evidence" value="ECO:0007669"/>
    <property type="project" value="TreeGrafter"/>
</dbReference>
<evidence type="ECO:0000256" key="3">
    <source>
        <dbReference type="ARBA" id="ARBA00022932"/>
    </source>
</evidence>
<evidence type="ECO:0000259" key="6">
    <source>
        <dbReference type="Pfam" id="PF00136"/>
    </source>
</evidence>
<comment type="cofactor">
    <cofactor evidence="4">
        <name>[4Fe-4S] cluster</name>
        <dbReference type="ChEBI" id="CHEBI:49883"/>
    </cofactor>
</comment>
<evidence type="ECO:0000256" key="4">
    <source>
        <dbReference type="RuleBase" id="RU365029"/>
    </source>
</evidence>
<keyword evidence="4" id="KW-0235">DNA replication</keyword>
<comment type="similarity">
    <text evidence="4">Belongs to the DNA polymerase type-B family.</text>
</comment>
<dbReference type="InterPro" id="IPR006134">
    <property type="entry name" value="DNA-dir_DNA_pol_B_multi_dom"/>
</dbReference>
<dbReference type="InterPro" id="IPR029703">
    <property type="entry name" value="POL2"/>
</dbReference>
<evidence type="ECO:0000256" key="5">
    <source>
        <dbReference type="SAM" id="MobiDB-lite"/>
    </source>
</evidence>
<dbReference type="GO" id="GO:0006287">
    <property type="term" value="P:base-excision repair, gap-filling"/>
    <property type="evidence" value="ECO:0007669"/>
    <property type="project" value="TreeGrafter"/>
</dbReference>
<evidence type="ECO:0000256" key="1">
    <source>
        <dbReference type="ARBA" id="ARBA00022679"/>
    </source>
</evidence>
<dbReference type="EC" id="2.7.7.7" evidence="4"/>
<keyword evidence="4" id="KW-0238">DNA-binding</keyword>
<keyword evidence="4" id="KW-0862">Zinc</keyword>
<proteinExistence type="inferred from homology"/>
<comment type="function">
    <text evidence="4">DNA polymerase II participates in chromosomal DNA replication.</text>
</comment>
<organism evidence="7 8">
    <name type="scientific">Rotaria sordida</name>
    <dbReference type="NCBI Taxonomy" id="392033"/>
    <lineage>
        <taxon>Eukaryota</taxon>
        <taxon>Metazoa</taxon>
        <taxon>Spiralia</taxon>
        <taxon>Gnathifera</taxon>
        <taxon>Rotifera</taxon>
        <taxon>Eurotatoria</taxon>
        <taxon>Bdelloidea</taxon>
        <taxon>Philodinida</taxon>
        <taxon>Philodinidae</taxon>
        <taxon>Rotaria</taxon>
    </lineage>
</organism>
<keyword evidence="4" id="KW-0863">Zinc-finger</keyword>
<accession>A0A814EJQ2</accession>
<keyword evidence="4" id="KW-0539">Nucleus</keyword>
<comment type="subcellular location">
    <subcellularLocation>
        <location evidence="4">Nucleus</location>
    </subcellularLocation>
</comment>
<dbReference type="PANTHER" id="PTHR10670:SF0">
    <property type="entry name" value="DNA POLYMERASE EPSILON CATALYTIC SUBUNIT A"/>
    <property type="match status" value="1"/>
</dbReference>
<keyword evidence="1 4" id="KW-0808">Transferase</keyword>
<feature type="domain" description="DNA-directed DNA polymerase family B multifunctional" evidence="6">
    <location>
        <begin position="93"/>
        <end position="162"/>
    </location>
</feature>
<name>A0A814EJQ2_9BILA</name>
<dbReference type="GO" id="GO:0003887">
    <property type="term" value="F:DNA-directed DNA polymerase activity"/>
    <property type="evidence" value="ECO:0007669"/>
    <property type="project" value="UniProtKB-KW"/>
</dbReference>
<dbReference type="GO" id="GO:0045004">
    <property type="term" value="P:DNA replication proofreading"/>
    <property type="evidence" value="ECO:0007669"/>
    <property type="project" value="TreeGrafter"/>
</dbReference>
<reference evidence="7" key="1">
    <citation type="submission" date="2021-02" db="EMBL/GenBank/DDBJ databases">
        <authorList>
            <person name="Nowell W R."/>
        </authorList>
    </citation>
    <scope>NUCLEOTIDE SEQUENCE</scope>
</reference>
<dbReference type="SUPFAM" id="SSF56672">
    <property type="entry name" value="DNA/RNA polymerases"/>
    <property type="match status" value="1"/>
</dbReference>
<dbReference type="GO" id="GO:0003677">
    <property type="term" value="F:DNA binding"/>
    <property type="evidence" value="ECO:0007669"/>
    <property type="project" value="UniProtKB-KW"/>
</dbReference>
<keyword evidence="3 4" id="KW-0239">DNA-directed DNA polymerase</keyword>
<dbReference type="GO" id="GO:0000166">
    <property type="term" value="F:nucleotide binding"/>
    <property type="evidence" value="ECO:0007669"/>
    <property type="project" value="InterPro"/>
</dbReference>
<dbReference type="AlphaFoldDB" id="A0A814EJQ2"/>
<dbReference type="EMBL" id="CAJNOT010000397">
    <property type="protein sequence ID" value="CAF0968245.1"/>
    <property type="molecule type" value="Genomic_DNA"/>
</dbReference>
<comment type="caution">
    <text evidence="7">The sequence shown here is derived from an EMBL/GenBank/DDBJ whole genome shotgun (WGS) entry which is preliminary data.</text>
</comment>
<dbReference type="GO" id="GO:0051539">
    <property type="term" value="F:4 iron, 4 sulfur cluster binding"/>
    <property type="evidence" value="ECO:0007669"/>
    <property type="project" value="UniProtKB-KW"/>
</dbReference>
<dbReference type="Gene3D" id="1.10.287.690">
    <property type="entry name" value="Helix hairpin bin"/>
    <property type="match status" value="1"/>
</dbReference>
<dbReference type="GO" id="GO:0000278">
    <property type="term" value="P:mitotic cell cycle"/>
    <property type="evidence" value="ECO:0007669"/>
    <property type="project" value="TreeGrafter"/>
</dbReference>
<keyword evidence="4" id="KW-0411">Iron-sulfur</keyword>
<feature type="compositionally biased region" description="Polar residues" evidence="5">
    <location>
        <begin position="1"/>
        <end position="16"/>
    </location>
</feature>
<keyword evidence="4" id="KW-0479">Metal-binding</keyword>
<comment type="catalytic activity">
    <reaction evidence="4">
        <text>DNA(n) + a 2'-deoxyribonucleoside 5'-triphosphate = DNA(n+1) + diphosphate</text>
        <dbReference type="Rhea" id="RHEA:22508"/>
        <dbReference type="Rhea" id="RHEA-COMP:17339"/>
        <dbReference type="Rhea" id="RHEA-COMP:17340"/>
        <dbReference type="ChEBI" id="CHEBI:33019"/>
        <dbReference type="ChEBI" id="CHEBI:61560"/>
        <dbReference type="ChEBI" id="CHEBI:173112"/>
        <dbReference type="EC" id="2.7.7.7"/>
    </reaction>
</comment>
<evidence type="ECO:0000313" key="8">
    <source>
        <dbReference type="Proteomes" id="UP000663864"/>
    </source>
</evidence>
<dbReference type="PANTHER" id="PTHR10670">
    <property type="entry name" value="DNA POLYMERASE EPSILON CATALYTIC SUBUNIT A"/>
    <property type="match status" value="1"/>
</dbReference>
<keyword evidence="2 4" id="KW-0548">Nucleotidyltransferase</keyword>